<dbReference type="PANTHER" id="PTHR24321:SF14">
    <property type="entry name" value="SHORT-CHAIN TYPE DEHYDROGENASE_REDUCTASE BLR2146-RELATED"/>
    <property type="match status" value="1"/>
</dbReference>
<dbReference type="InterPro" id="IPR002347">
    <property type="entry name" value="SDR_fam"/>
</dbReference>
<dbReference type="RefSeq" id="WP_379567561.1">
    <property type="nucleotide sequence ID" value="NZ_JBHSQK010000047.1"/>
</dbReference>
<keyword evidence="4" id="KW-1185">Reference proteome</keyword>
<evidence type="ECO:0000313" key="3">
    <source>
        <dbReference type="EMBL" id="MFC5950427.1"/>
    </source>
</evidence>
<keyword evidence="2 3" id="KW-0560">Oxidoreductase</keyword>
<protein>
    <submittedName>
        <fullName evidence="3">SDR family NAD(P)-dependent oxidoreductase</fullName>
        <ecNumber evidence="3">1.1.1.-</ecNumber>
    </submittedName>
</protein>
<evidence type="ECO:0000313" key="4">
    <source>
        <dbReference type="Proteomes" id="UP001596119"/>
    </source>
</evidence>
<organism evidence="3 4">
    <name type="scientific">Pseudonocardia lutea</name>
    <dbReference type="NCBI Taxonomy" id="2172015"/>
    <lineage>
        <taxon>Bacteria</taxon>
        <taxon>Bacillati</taxon>
        <taxon>Actinomycetota</taxon>
        <taxon>Actinomycetes</taxon>
        <taxon>Pseudonocardiales</taxon>
        <taxon>Pseudonocardiaceae</taxon>
        <taxon>Pseudonocardia</taxon>
    </lineage>
</organism>
<comment type="caution">
    <text evidence="3">The sequence shown here is derived from an EMBL/GenBank/DDBJ whole genome shotgun (WGS) entry which is preliminary data.</text>
</comment>
<dbReference type="CDD" id="cd05233">
    <property type="entry name" value="SDR_c"/>
    <property type="match status" value="1"/>
</dbReference>
<dbReference type="GO" id="GO:0016491">
    <property type="term" value="F:oxidoreductase activity"/>
    <property type="evidence" value="ECO:0007669"/>
    <property type="project" value="UniProtKB-KW"/>
</dbReference>
<evidence type="ECO:0000256" key="2">
    <source>
        <dbReference type="ARBA" id="ARBA00023002"/>
    </source>
</evidence>
<dbReference type="SUPFAM" id="SSF51735">
    <property type="entry name" value="NAD(P)-binding Rossmann-fold domains"/>
    <property type="match status" value="1"/>
</dbReference>
<reference evidence="4" key="1">
    <citation type="journal article" date="2019" name="Int. J. Syst. Evol. Microbiol.">
        <title>The Global Catalogue of Microorganisms (GCM) 10K type strain sequencing project: providing services to taxonomists for standard genome sequencing and annotation.</title>
        <authorList>
            <consortium name="The Broad Institute Genomics Platform"/>
            <consortium name="The Broad Institute Genome Sequencing Center for Infectious Disease"/>
            <person name="Wu L."/>
            <person name="Ma J."/>
        </authorList>
    </citation>
    <scope>NUCLEOTIDE SEQUENCE [LARGE SCALE GENOMIC DNA]</scope>
    <source>
        <strain evidence="4">CGMCC 4.7397</strain>
    </source>
</reference>
<dbReference type="EMBL" id="JBHSQK010000047">
    <property type="protein sequence ID" value="MFC5950427.1"/>
    <property type="molecule type" value="Genomic_DNA"/>
</dbReference>
<evidence type="ECO:0000256" key="1">
    <source>
        <dbReference type="ARBA" id="ARBA00006484"/>
    </source>
</evidence>
<proteinExistence type="inferred from homology"/>
<dbReference type="Gene3D" id="3.40.50.720">
    <property type="entry name" value="NAD(P)-binding Rossmann-like Domain"/>
    <property type="match status" value="1"/>
</dbReference>
<dbReference type="Proteomes" id="UP001596119">
    <property type="component" value="Unassembled WGS sequence"/>
</dbReference>
<dbReference type="Pfam" id="PF13561">
    <property type="entry name" value="adh_short_C2"/>
    <property type="match status" value="1"/>
</dbReference>
<dbReference type="PRINTS" id="PR00081">
    <property type="entry name" value="GDHRDH"/>
</dbReference>
<accession>A0ABW1I9Q7</accession>
<name>A0ABW1I9Q7_9PSEU</name>
<dbReference type="EC" id="1.1.1.-" evidence="3"/>
<comment type="similarity">
    <text evidence="1">Belongs to the short-chain dehydrogenases/reductases (SDR) family.</text>
</comment>
<dbReference type="InterPro" id="IPR036291">
    <property type="entry name" value="NAD(P)-bd_dom_sf"/>
</dbReference>
<dbReference type="PANTHER" id="PTHR24321">
    <property type="entry name" value="DEHYDROGENASES, SHORT CHAIN"/>
    <property type="match status" value="1"/>
</dbReference>
<sequence>MSRYPDKGVLVTGGASGLGRALARLLAAEGAHVTVADLDGAGAEQVAAGIRADGGRAVAAVVDVTDEPAVEAMVATTVRAAGRLDALFTVAAATAGELHRRDGDLVDLDPAIWDGVLAVNLRGVMLSCKHGVRAMLETGGGAIVTTSSTGAHQGKPTGAAYGASKAAIEALTRYVATMYGHRNIRCNAVAPGYMANPETRDRELPSVAEMAAVERLLPHPASPHDVAEVCAILGSDAAAAVTGQTYIADSGRLAHKASVSVERALARRRAR</sequence>
<gene>
    <name evidence="3" type="ORF">ACFQH9_19340</name>
</gene>